<dbReference type="Gene3D" id="2.40.420.20">
    <property type="match status" value="1"/>
</dbReference>
<dbReference type="Proteomes" id="UP000184109">
    <property type="component" value="Unassembled WGS sequence"/>
</dbReference>
<reference evidence="6" key="1">
    <citation type="submission" date="2016-11" db="EMBL/GenBank/DDBJ databases">
        <authorList>
            <person name="Varghese N."/>
            <person name="Submissions S."/>
        </authorList>
    </citation>
    <scope>NUCLEOTIDE SEQUENCE [LARGE SCALE GENOMIC DNA]</scope>
    <source>
        <strain evidence="6">DSM 100572</strain>
    </source>
</reference>
<dbReference type="AlphaFoldDB" id="A0A1M5WR59"/>
<evidence type="ECO:0000313" key="6">
    <source>
        <dbReference type="Proteomes" id="UP000184109"/>
    </source>
</evidence>
<accession>A0A1M5WR59</accession>
<organism evidence="5 6">
    <name type="scientific">Wenyingzhuangia marina</name>
    <dbReference type="NCBI Taxonomy" id="1195760"/>
    <lineage>
        <taxon>Bacteria</taxon>
        <taxon>Pseudomonadati</taxon>
        <taxon>Bacteroidota</taxon>
        <taxon>Flavobacteriia</taxon>
        <taxon>Flavobacteriales</taxon>
        <taxon>Flavobacteriaceae</taxon>
        <taxon>Wenyingzhuangia</taxon>
    </lineage>
</organism>
<dbReference type="InterPro" id="IPR058790">
    <property type="entry name" value="BSH_CusB"/>
</dbReference>
<comment type="similarity">
    <text evidence="1">Belongs to the membrane fusion protein (MFP) (TC 8.A.1) family.</text>
</comment>
<evidence type="ECO:0000313" key="5">
    <source>
        <dbReference type="EMBL" id="SHH89971.1"/>
    </source>
</evidence>
<protein>
    <submittedName>
        <fullName evidence="5">Membrane fusion protein, cobalt-zinc-cadmium efflux system</fullName>
    </submittedName>
</protein>
<name>A0A1M5WR59_9FLAO</name>
<dbReference type="PROSITE" id="PS51257">
    <property type="entry name" value="PROKAR_LIPOPROTEIN"/>
    <property type="match status" value="1"/>
</dbReference>
<dbReference type="InterPro" id="IPR058792">
    <property type="entry name" value="Beta-barrel_RND_2"/>
</dbReference>
<gene>
    <name evidence="5" type="ORF">SAMN05444281_2601</name>
</gene>
<dbReference type="InterPro" id="IPR051909">
    <property type="entry name" value="MFP_Cation_Efflux"/>
</dbReference>
<dbReference type="GO" id="GO:0015679">
    <property type="term" value="P:plasma membrane copper ion transport"/>
    <property type="evidence" value="ECO:0007669"/>
    <property type="project" value="TreeGrafter"/>
</dbReference>
<dbReference type="NCBIfam" id="TIGR01730">
    <property type="entry name" value="RND_mfp"/>
    <property type="match status" value="1"/>
</dbReference>
<keyword evidence="2" id="KW-0813">Transport</keyword>
<dbReference type="STRING" id="1195760.SAMN05444281_2601"/>
<dbReference type="GO" id="GO:0030313">
    <property type="term" value="C:cell envelope"/>
    <property type="evidence" value="ECO:0007669"/>
    <property type="project" value="TreeGrafter"/>
</dbReference>
<evidence type="ECO:0000259" key="4">
    <source>
        <dbReference type="Pfam" id="PF25954"/>
    </source>
</evidence>
<dbReference type="InterPro" id="IPR006143">
    <property type="entry name" value="RND_pump_MFP"/>
</dbReference>
<dbReference type="PANTHER" id="PTHR30097:SF4">
    <property type="entry name" value="SLR6042 PROTEIN"/>
    <property type="match status" value="1"/>
</dbReference>
<feature type="domain" description="CusB-like beta-barrel" evidence="4">
    <location>
        <begin position="236"/>
        <end position="291"/>
    </location>
</feature>
<evidence type="ECO:0000256" key="2">
    <source>
        <dbReference type="ARBA" id="ARBA00022448"/>
    </source>
</evidence>
<dbReference type="PANTHER" id="PTHR30097">
    <property type="entry name" value="CATION EFFLUX SYSTEM PROTEIN CUSB"/>
    <property type="match status" value="1"/>
</dbReference>
<dbReference type="EMBL" id="FQXQ01000006">
    <property type="protein sequence ID" value="SHH89971.1"/>
    <property type="molecule type" value="Genomic_DNA"/>
</dbReference>
<proteinExistence type="inferred from homology"/>
<dbReference type="GO" id="GO:0022857">
    <property type="term" value="F:transmembrane transporter activity"/>
    <property type="evidence" value="ECO:0007669"/>
    <property type="project" value="InterPro"/>
</dbReference>
<dbReference type="SUPFAM" id="SSF111369">
    <property type="entry name" value="HlyD-like secretion proteins"/>
    <property type="match status" value="1"/>
</dbReference>
<dbReference type="GO" id="GO:0016020">
    <property type="term" value="C:membrane"/>
    <property type="evidence" value="ECO:0007669"/>
    <property type="project" value="InterPro"/>
</dbReference>
<dbReference type="Gene3D" id="1.10.287.470">
    <property type="entry name" value="Helix hairpin bin"/>
    <property type="match status" value="1"/>
</dbReference>
<keyword evidence="6" id="KW-1185">Reference proteome</keyword>
<sequence>MKTYIKPIFSVLFLFFIMISCKKEVNTKQAVQNKEHEHHGNKNIHLTKNQIKTIDLKLGDFTKIKINAFVKATGLLGLPPNAYSSVNAKYEGIISGHKKFIEGDFIKKGEIIAYLENPDFIVKQQDFLKTKAELELQEIEVTRQQELMDANAGISKNLQTAKAKAAILKAEYMGITQQLNYLGIATKNLNPTNISQQIPIIAPMSGYITKINMHNGIFVMPNVSLMEIVANDHLHLELDVYEKDIDKIKVGQQISYTTPAINNIQYKGEVSVIGKEFNGTAKTVRVHGHLEDYKPIFIKDLFINAKIWLNDKTVNALPESAILKENGSHFIYVASTHKNDKETEFLKINVKTGATNNGFTEVSPVDEIPENMQIVIDGAYYVYAQSKNGELSHEH</sequence>
<dbReference type="RefSeq" id="WP_084730286.1">
    <property type="nucleotide sequence ID" value="NZ_BMEN01000005.1"/>
</dbReference>
<dbReference type="GO" id="GO:0060003">
    <property type="term" value="P:copper ion export"/>
    <property type="evidence" value="ECO:0007669"/>
    <property type="project" value="TreeGrafter"/>
</dbReference>
<dbReference type="Gene3D" id="2.40.30.170">
    <property type="match status" value="1"/>
</dbReference>
<evidence type="ECO:0000259" key="3">
    <source>
        <dbReference type="Pfam" id="PF25919"/>
    </source>
</evidence>
<feature type="domain" description="CusB-like barrel-sandwich hybrid" evidence="3">
    <location>
        <begin position="85"/>
        <end position="228"/>
    </location>
</feature>
<dbReference type="Pfam" id="PF25954">
    <property type="entry name" value="Beta-barrel_RND_2"/>
    <property type="match status" value="1"/>
</dbReference>
<dbReference type="OrthoDB" id="9814657at2"/>
<evidence type="ECO:0000256" key="1">
    <source>
        <dbReference type="ARBA" id="ARBA00009477"/>
    </source>
</evidence>
<dbReference type="Gene3D" id="2.40.50.100">
    <property type="match status" value="1"/>
</dbReference>
<dbReference type="Pfam" id="PF25919">
    <property type="entry name" value="BSH_CusB"/>
    <property type="match status" value="1"/>
</dbReference>